<evidence type="ECO:0000313" key="5">
    <source>
        <dbReference type="Proteomes" id="UP000697995"/>
    </source>
</evidence>
<dbReference type="EMBL" id="NRSG01000067">
    <property type="protein sequence ID" value="MBK1658779.1"/>
    <property type="molecule type" value="Genomic_DNA"/>
</dbReference>
<dbReference type="InterPro" id="IPR012791">
    <property type="entry name" value="3-oxoacid_CoA-transf_B"/>
</dbReference>
<dbReference type="Gene3D" id="3.40.1080.10">
    <property type="entry name" value="Glutaconate Coenzyme A-transferase"/>
    <property type="match status" value="1"/>
</dbReference>
<protein>
    <recommendedName>
        <fullName evidence="6">3-oxoacid CoA-transferase subunit B</fullName>
    </recommendedName>
</protein>
<evidence type="ECO:0000313" key="4">
    <source>
        <dbReference type="EMBL" id="MBK1658779.1"/>
    </source>
</evidence>
<organism evidence="4 5">
    <name type="scientific">Paracraurococcus ruber</name>
    <dbReference type="NCBI Taxonomy" id="77675"/>
    <lineage>
        <taxon>Bacteria</taxon>
        <taxon>Pseudomonadati</taxon>
        <taxon>Pseudomonadota</taxon>
        <taxon>Alphaproteobacteria</taxon>
        <taxon>Acetobacterales</taxon>
        <taxon>Roseomonadaceae</taxon>
        <taxon>Paracraurococcus</taxon>
    </lineage>
</organism>
<evidence type="ECO:0000256" key="3">
    <source>
        <dbReference type="SAM" id="MobiDB-lite"/>
    </source>
</evidence>
<keyword evidence="2" id="KW-0808">Transferase</keyword>
<keyword evidence="5" id="KW-1185">Reference proteome</keyword>
<dbReference type="InterPro" id="IPR037171">
    <property type="entry name" value="NagB/RpiA_transferase-like"/>
</dbReference>
<comment type="similarity">
    <text evidence="1">Belongs to the 3-oxoacid CoA-transferase subunit B family.</text>
</comment>
<dbReference type="PANTHER" id="PTHR13707:SF57">
    <property type="entry name" value="SUCCINYL-COA:3-KETOACID COENZYME A TRANSFERASE SUBUNIT B-RELATED"/>
    <property type="match status" value="1"/>
</dbReference>
<dbReference type="InterPro" id="IPR004165">
    <property type="entry name" value="CoA_trans_fam_I"/>
</dbReference>
<name>A0ABS1CWJ0_9PROT</name>
<comment type="caution">
    <text evidence="4">The sequence shown here is derived from an EMBL/GenBank/DDBJ whole genome shotgun (WGS) entry which is preliminary data.</text>
</comment>
<sequence>MQAYAPDGASQGTAGTGRPTGWDRQQMADRLAREFQDGWIVNLGVGIPTLCSNTDIGDRAITYHAENGVIGYGPVLPAGEEDLHLVNAGGQNVSLKPGAAIVHHADSFGIIRSGRIDVTVMGAYEVSAGGDFANWKVGGAKGGGIGGAMDLAACAQRVFIILEHTTRKGEPRLVRHCALPVTARGVVKLVATNLGLFAPMGEGFAVRELAPGITLDAARAATGAPLFEGR</sequence>
<dbReference type="SMART" id="SM00882">
    <property type="entry name" value="CoA_trans"/>
    <property type="match status" value="1"/>
</dbReference>
<dbReference type="Pfam" id="PF01144">
    <property type="entry name" value="CoA_trans"/>
    <property type="match status" value="1"/>
</dbReference>
<proteinExistence type="inferred from homology"/>
<feature type="region of interest" description="Disordered" evidence="3">
    <location>
        <begin position="1"/>
        <end position="22"/>
    </location>
</feature>
<accession>A0ABS1CWJ0</accession>
<dbReference type="SUPFAM" id="SSF100950">
    <property type="entry name" value="NagB/RpiA/CoA transferase-like"/>
    <property type="match status" value="1"/>
</dbReference>
<reference evidence="4 5" key="1">
    <citation type="journal article" date="2020" name="Microorganisms">
        <title>Osmotic Adaptation and Compatible Solute Biosynthesis of Phototrophic Bacteria as Revealed from Genome Analyses.</title>
        <authorList>
            <person name="Imhoff J.F."/>
            <person name="Rahn T."/>
            <person name="Kunzel S."/>
            <person name="Keller A."/>
            <person name="Neulinger S.C."/>
        </authorList>
    </citation>
    <scope>NUCLEOTIDE SEQUENCE [LARGE SCALE GENOMIC DNA]</scope>
    <source>
        <strain evidence="4 5">DSM 15382</strain>
    </source>
</reference>
<gene>
    <name evidence="4" type="ORF">CKO45_11100</name>
</gene>
<evidence type="ECO:0008006" key="6">
    <source>
        <dbReference type="Google" id="ProtNLM"/>
    </source>
</evidence>
<dbReference type="NCBIfam" id="TIGR02428">
    <property type="entry name" value="pcaJ_scoB_fam"/>
    <property type="match status" value="1"/>
</dbReference>
<dbReference type="Proteomes" id="UP000697995">
    <property type="component" value="Unassembled WGS sequence"/>
</dbReference>
<evidence type="ECO:0000256" key="2">
    <source>
        <dbReference type="ARBA" id="ARBA00022679"/>
    </source>
</evidence>
<evidence type="ECO:0000256" key="1">
    <source>
        <dbReference type="ARBA" id="ARBA00007047"/>
    </source>
</evidence>
<dbReference type="PANTHER" id="PTHR13707">
    <property type="entry name" value="KETOACID-COENZYME A TRANSFERASE"/>
    <property type="match status" value="1"/>
</dbReference>